<evidence type="ECO:0000256" key="1">
    <source>
        <dbReference type="SAM" id="Phobius"/>
    </source>
</evidence>
<protein>
    <recommendedName>
        <fullName evidence="4">Glycosyltransferase RgtA/B/C/D-like domain-containing protein</fullName>
    </recommendedName>
</protein>
<reference evidence="2 3" key="1">
    <citation type="submission" date="2020-08" db="EMBL/GenBank/DDBJ databases">
        <title>Genomic Encyclopedia of Type Strains, Phase IV (KMG-IV): sequencing the most valuable type-strain genomes for metagenomic binning, comparative biology and taxonomic classification.</title>
        <authorList>
            <person name="Goeker M."/>
        </authorList>
    </citation>
    <scope>NUCLEOTIDE SEQUENCE [LARGE SCALE GENOMIC DNA]</scope>
    <source>
        <strain evidence="2 3">DSM 105074</strain>
    </source>
</reference>
<keyword evidence="1" id="KW-0472">Membrane</keyword>
<dbReference type="Proteomes" id="UP000557307">
    <property type="component" value="Unassembled WGS sequence"/>
</dbReference>
<evidence type="ECO:0000313" key="3">
    <source>
        <dbReference type="Proteomes" id="UP000557307"/>
    </source>
</evidence>
<feature type="transmembrane region" description="Helical" evidence="1">
    <location>
        <begin position="150"/>
        <end position="167"/>
    </location>
</feature>
<keyword evidence="3" id="KW-1185">Reference proteome</keyword>
<feature type="transmembrane region" description="Helical" evidence="1">
    <location>
        <begin position="7"/>
        <end position="27"/>
    </location>
</feature>
<feature type="transmembrane region" description="Helical" evidence="1">
    <location>
        <begin position="238"/>
        <end position="257"/>
    </location>
</feature>
<feature type="transmembrane region" description="Helical" evidence="1">
    <location>
        <begin position="319"/>
        <end position="338"/>
    </location>
</feature>
<evidence type="ECO:0000313" key="2">
    <source>
        <dbReference type="EMBL" id="MBB5283486.1"/>
    </source>
</evidence>
<feature type="transmembrane region" description="Helical" evidence="1">
    <location>
        <begin position="345"/>
        <end position="364"/>
    </location>
</feature>
<organism evidence="2 3">
    <name type="scientific">Rhabdobacter roseus</name>
    <dbReference type="NCBI Taxonomy" id="1655419"/>
    <lineage>
        <taxon>Bacteria</taxon>
        <taxon>Pseudomonadati</taxon>
        <taxon>Bacteroidota</taxon>
        <taxon>Cytophagia</taxon>
        <taxon>Cytophagales</taxon>
        <taxon>Cytophagaceae</taxon>
        <taxon>Rhabdobacter</taxon>
    </lineage>
</organism>
<feature type="transmembrane region" description="Helical" evidence="1">
    <location>
        <begin position="173"/>
        <end position="189"/>
    </location>
</feature>
<sequence>MRIKTNYLQLSAYFLLGMLWCYTMYVSVLNPPFMAYFTVDENFIADSGVFLWYGNTPRCLDWPATPSLLIFCLLFGISTLASIISHRGTYEGLLDIFEQFDRNAYQYLTDRQDLILTGRTIQLLMVGTLLVLTVRFLFRHKHPLLTPASRPALAFLIVTSYVVWFNAPVLRPEALAGTLFLYLVVQMLFTEQATTGQIRLWAILFGLILAQRLIFLFLAPAILVGVFLLLPANQWKGTLRFIGLTILLFVAACPFLLTDPLVVAKSFVGGIIAKMNDEPMGTWFNYTYIGEYFKNPVSYLLILLCLLGMVKLVGTRKWFYGVLVLNWIFFLFLVLRSAKIYDTHVLPAGIITVLVAALGAGYLAEAGKKVGTWTAIAFVMIVAFSNLREYWDFQARSHANQNKFDAYRWIISLPSETSLLLPPDLEFYVPKAQSTLLWESEQNRDTLKMARKINYILRRPGSSLEAQKFPVVALSFAFEDERLYDTQYRLLLKYTEQSKRKVYNYEVYLDNTELASHSVQREEAMENFRSGKRYRYMVSENRLDDSEPIKEFTGGIDAPLWVYEVPL</sequence>
<accession>A0A840TH60</accession>
<comment type="caution">
    <text evidence="2">The sequence shown here is derived from an EMBL/GenBank/DDBJ whole genome shotgun (WGS) entry which is preliminary data.</text>
</comment>
<dbReference type="AlphaFoldDB" id="A0A840TH60"/>
<dbReference type="RefSeq" id="WP_184172923.1">
    <property type="nucleotide sequence ID" value="NZ_JACHGF010000002.1"/>
</dbReference>
<name>A0A840TH60_9BACT</name>
<feature type="transmembrane region" description="Helical" evidence="1">
    <location>
        <begin position="201"/>
        <end position="232"/>
    </location>
</feature>
<keyword evidence="1" id="KW-1133">Transmembrane helix</keyword>
<proteinExistence type="predicted"/>
<feature type="transmembrane region" description="Helical" evidence="1">
    <location>
        <begin position="65"/>
        <end position="84"/>
    </location>
</feature>
<feature type="transmembrane region" description="Helical" evidence="1">
    <location>
        <begin position="120"/>
        <end position="138"/>
    </location>
</feature>
<dbReference type="EMBL" id="JACHGF010000002">
    <property type="protein sequence ID" value="MBB5283486.1"/>
    <property type="molecule type" value="Genomic_DNA"/>
</dbReference>
<gene>
    <name evidence="2" type="ORF">HNQ92_001612</name>
</gene>
<feature type="transmembrane region" description="Helical" evidence="1">
    <location>
        <begin position="370"/>
        <end position="387"/>
    </location>
</feature>
<keyword evidence="1" id="KW-0812">Transmembrane</keyword>
<evidence type="ECO:0008006" key="4">
    <source>
        <dbReference type="Google" id="ProtNLM"/>
    </source>
</evidence>